<dbReference type="PANTHER" id="PTHR10146:SF14">
    <property type="entry name" value="PYRIDOXAL PHOSPHATE HOMEOSTASIS PROTEIN"/>
    <property type="match status" value="1"/>
</dbReference>
<evidence type="ECO:0000256" key="1">
    <source>
        <dbReference type="ARBA" id="ARBA00022898"/>
    </source>
</evidence>
<dbReference type="Gene3D" id="3.20.20.10">
    <property type="entry name" value="Alanine racemase"/>
    <property type="match status" value="1"/>
</dbReference>
<dbReference type="NCBIfam" id="TIGR00044">
    <property type="entry name" value="YggS family pyridoxal phosphate-dependent enzyme"/>
    <property type="match status" value="1"/>
</dbReference>
<protein>
    <recommendedName>
        <fullName evidence="2">Pyridoxal phosphate homeostasis protein</fullName>
        <shortName evidence="2">PLP homeostasis protein</shortName>
    </recommendedName>
</protein>
<feature type="domain" description="Alanine racemase N-terminal" evidence="5">
    <location>
        <begin position="24"/>
        <end position="214"/>
    </location>
</feature>
<dbReference type="InterPro" id="IPR011078">
    <property type="entry name" value="PyrdxlP_homeostasis"/>
</dbReference>
<dbReference type="CDD" id="cd00635">
    <property type="entry name" value="PLPDE_III_YBL036c_like"/>
    <property type="match status" value="1"/>
</dbReference>
<dbReference type="Pfam" id="PF01168">
    <property type="entry name" value="Ala_racemase_N"/>
    <property type="match status" value="1"/>
</dbReference>
<comment type="function">
    <text evidence="2">Pyridoxal 5'-phosphate (PLP)-binding protein, which is involved in PLP homeostasis.</text>
</comment>
<evidence type="ECO:0000256" key="2">
    <source>
        <dbReference type="HAMAP-Rule" id="MF_02087"/>
    </source>
</evidence>
<dbReference type="PANTHER" id="PTHR10146">
    <property type="entry name" value="PROLINE SYNTHETASE CO-TRANSCRIBED BACTERIAL HOMOLOG PROTEIN"/>
    <property type="match status" value="1"/>
</dbReference>
<feature type="modified residue" description="N6-(pyridoxal phosphate)lysine" evidence="2 3">
    <location>
        <position position="31"/>
    </location>
</feature>
<gene>
    <name evidence="6" type="ORF">SAMN05444340_10430</name>
</gene>
<name>A0A1H3HM57_9RHOB</name>
<comment type="cofactor">
    <cofactor evidence="3">
        <name>pyridoxal 5'-phosphate</name>
        <dbReference type="ChEBI" id="CHEBI:597326"/>
    </cofactor>
</comment>
<dbReference type="AlphaFoldDB" id="A0A1H3HM57"/>
<keyword evidence="7" id="KW-1185">Reference proteome</keyword>
<organism evidence="6 7">
    <name type="scientific">Citreimonas salinaria</name>
    <dbReference type="NCBI Taxonomy" id="321339"/>
    <lineage>
        <taxon>Bacteria</taxon>
        <taxon>Pseudomonadati</taxon>
        <taxon>Pseudomonadota</taxon>
        <taxon>Alphaproteobacteria</taxon>
        <taxon>Rhodobacterales</taxon>
        <taxon>Roseobacteraceae</taxon>
        <taxon>Citreimonas</taxon>
    </lineage>
</organism>
<dbReference type="SUPFAM" id="SSF51419">
    <property type="entry name" value="PLP-binding barrel"/>
    <property type="match status" value="1"/>
</dbReference>
<evidence type="ECO:0000259" key="5">
    <source>
        <dbReference type="Pfam" id="PF01168"/>
    </source>
</evidence>
<dbReference type="Proteomes" id="UP000199286">
    <property type="component" value="Unassembled WGS sequence"/>
</dbReference>
<evidence type="ECO:0000313" key="6">
    <source>
        <dbReference type="EMBL" id="SDY16581.1"/>
    </source>
</evidence>
<dbReference type="GO" id="GO:0030170">
    <property type="term" value="F:pyridoxal phosphate binding"/>
    <property type="evidence" value="ECO:0007669"/>
    <property type="project" value="UniProtKB-UniRule"/>
</dbReference>
<dbReference type="EMBL" id="FNPF01000004">
    <property type="protein sequence ID" value="SDY16581.1"/>
    <property type="molecule type" value="Genomic_DNA"/>
</dbReference>
<sequence>MGLTDITDRVARACAEAGRDPSEVTLVAVSKVQPLDRVEAVLEQGHRVFGENKVQEAAGKWPDFRARFDGIKLHLVGPLQSNKTRQAMELFDAIHSVDRPKIANTIARIAQEIGHCPDLFVQVNTGEEDQKAGVLPDQADAFIAECRDLDLPVRGLMCIPPVDETPSLHFALLAKVAARNGLAGLSMGMSADFEEAIALGATHVRVGSAIFGERDYG</sequence>
<dbReference type="InterPro" id="IPR029066">
    <property type="entry name" value="PLP-binding_barrel"/>
</dbReference>
<dbReference type="HAMAP" id="MF_02087">
    <property type="entry name" value="PLP_homeostasis"/>
    <property type="match status" value="1"/>
</dbReference>
<dbReference type="RefSeq" id="WP_089880928.1">
    <property type="nucleotide sequence ID" value="NZ_FNPF01000004.1"/>
</dbReference>
<comment type="similarity">
    <text evidence="2 4">Belongs to the pyridoxal phosphate-binding protein YggS/PROSC family.</text>
</comment>
<dbReference type="STRING" id="321339.SAMN05444340_10430"/>
<dbReference type="FunFam" id="3.20.20.10:FF:000018">
    <property type="entry name" value="Pyridoxal phosphate homeostasis protein"/>
    <property type="match status" value="1"/>
</dbReference>
<evidence type="ECO:0000313" key="7">
    <source>
        <dbReference type="Proteomes" id="UP000199286"/>
    </source>
</evidence>
<accession>A0A1H3HM57</accession>
<evidence type="ECO:0000256" key="3">
    <source>
        <dbReference type="PIRSR" id="PIRSR004848-1"/>
    </source>
</evidence>
<evidence type="ECO:0000256" key="4">
    <source>
        <dbReference type="RuleBase" id="RU004514"/>
    </source>
</evidence>
<dbReference type="OrthoDB" id="9804072at2"/>
<proteinExistence type="inferred from homology"/>
<dbReference type="PIRSF" id="PIRSF004848">
    <property type="entry name" value="YBL036c_PLPDEIII"/>
    <property type="match status" value="1"/>
</dbReference>
<reference evidence="6 7" key="1">
    <citation type="submission" date="2016-10" db="EMBL/GenBank/DDBJ databases">
        <authorList>
            <person name="de Groot N.N."/>
        </authorList>
    </citation>
    <scope>NUCLEOTIDE SEQUENCE [LARGE SCALE GENOMIC DNA]</scope>
    <source>
        <strain evidence="6 7">DSM 26880</strain>
    </source>
</reference>
<keyword evidence="1 2" id="KW-0663">Pyridoxal phosphate</keyword>
<dbReference type="InterPro" id="IPR001608">
    <property type="entry name" value="Ala_racemase_N"/>
</dbReference>